<dbReference type="InterPro" id="IPR024523">
    <property type="entry name" value="DUF3793"/>
</dbReference>
<dbReference type="EMBL" id="CP016757">
    <property type="protein sequence ID" value="ANZ45224.1"/>
    <property type="molecule type" value="Genomic_DNA"/>
</dbReference>
<protein>
    <recommendedName>
        <fullName evidence="3">DUF3793 domain-containing protein</fullName>
    </recommendedName>
</protein>
<dbReference type="OrthoDB" id="5393676at2"/>
<dbReference type="Proteomes" id="UP000093044">
    <property type="component" value="Chromosome"/>
</dbReference>
<dbReference type="RefSeq" id="WP_066745102.1">
    <property type="nucleotide sequence ID" value="NZ_CP016757.1"/>
</dbReference>
<keyword evidence="2" id="KW-1185">Reference proteome</keyword>
<dbReference type="Pfam" id="PF12672">
    <property type="entry name" value="DUF3793"/>
    <property type="match status" value="1"/>
</dbReference>
<sequence length="191" mass="21373">MVKNSLESLIAFHCAPTLAGIKAANLFTWHHTREDMADGLIDAARSRLAPYGISMEILCRCERYALIFVYREEMLGRAFTPEAECFLEGYGYAAGSSVAEKLAVLKNRLTLCGEFPHEIGVFLDYPLEDVRGFIENGGDGCKACGTWKVYGDSERALALFERYKRCTDYFCKKIDAGHEMVQLLTAVPSFN</sequence>
<reference evidence="1" key="1">
    <citation type="submission" date="2016-08" db="EMBL/GenBank/DDBJ databases">
        <title>Complete genome of Cloacibacillus porcorum.</title>
        <authorList>
            <person name="Looft T."/>
            <person name="Bayles D.O."/>
            <person name="Alt D.P."/>
        </authorList>
    </citation>
    <scope>NUCLEOTIDE SEQUENCE [LARGE SCALE GENOMIC DNA]</scope>
    <source>
        <strain evidence="1">CL-84</strain>
    </source>
</reference>
<evidence type="ECO:0000313" key="2">
    <source>
        <dbReference type="Proteomes" id="UP000093044"/>
    </source>
</evidence>
<dbReference type="STRING" id="1197717.BED41_09170"/>
<evidence type="ECO:0000313" key="1">
    <source>
        <dbReference type="EMBL" id="ANZ45224.1"/>
    </source>
</evidence>
<proteinExistence type="predicted"/>
<dbReference type="KEGG" id="cpor:BED41_09170"/>
<gene>
    <name evidence="1" type="ORF">BED41_09170</name>
</gene>
<accession>A0A1B2I5I4</accession>
<organism evidence="1 2">
    <name type="scientific">Cloacibacillus porcorum</name>
    <dbReference type="NCBI Taxonomy" id="1197717"/>
    <lineage>
        <taxon>Bacteria</taxon>
        <taxon>Thermotogati</taxon>
        <taxon>Synergistota</taxon>
        <taxon>Synergistia</taxon>
        <taxon>Synergistales</taxon>
        <taxon>Synergistaceae</taxon>
        <taxon>Cloacibacillus</taxon>
    </lineage>
</organism>
<evidence type="ECO:0008006" key="3">
    <source>
        <dbReference type="Google" id="ProtNLM"/>
    </source>
</evidence>
<name>A0A1B2I5I4_9BACT</name>
<dbReference type="AlphaFoldDB" id="A0A1B2I5I4"/>
<dbReference type="GeneID" id="83058018"/>